<dbReference type="Pfam" id="PF13602">
    <property type="entry name" value="ADH_zinc_N_2"/>
    <property type="match status" value="1"/>
</dbReference>
<dbReference type="Gene3D" id="3.40.50.720">
    <property type="entry name" value="NAD(P)-binding Rossmann-like Domain"/>
    <property type="match status" value="1"/>
</dbReference>
<dbReference type="SMART" id="SM00829">
    <property type="entry name" value="PKS_ER"/>
    <property type="match status" value="1"/>
</dbReference>
<accession>A0A4R1K2E2</accession>
<dbReference type="AlphaFoldDB" id="A0A4R1K2E2"/>
<dbReference type="EMBL" id="SMGD01000012">
    <property type="protein sequence ID" value="TCK57863.1"/>
    <property type="molecule type" value="Genomic_DNA"/>
</dbReference>
<dbReference type="OrthoDB" id="9785812at2"/>
<reference evidence="3 4" key="1">
    <citation type="submission" date="2019-03" db="EMBL/GenBank/DDBJ databases">
        <title>Genomic Encyclopedia of Type Strains, Phase IV (KMG-IV): sequencing the most valuable type-strain genomes for metagenomic binning, comparative biology and taxonomic classification.</title>
        <authorList>
            <person name="Goeker M."/>
        </authorList>
    </citation>
    <scope>NUCLEOTIDE SEQUENCE [LARGE SCALE GENOMIC DNA]</scope>
    <source>
        <strain evidence="3 4">DSM 18577</strain>
    </source>
</reference>
<dbReference type="Pfam" id="PF08240">
    <property type="entry name" value="ADH_N"/>
    <property type="match status" value="1"/>
</dbReference>
<dbReference type="PANTHER" id="PTHR11695">
    <property type="entry name" value="ALCOHOL DEHYDROGENASE RELATED"/>
    <property type="match status" value="1"/>
</dbReference>
<gene>
    <name evidence="3" type="ORF">EV690_1561</name>
</gene>
<comment type="caution">
    <text evidence="3">The sequence shown here is derived from an EMBL/GenBank/DDBJ whole genome shotgun (WGS) entry which is preliminary data.</text>
</comment>
<keyword evidence="4" id="KW-1185">Reference proteome</keyword>
<keyword evidence="1" id="KW-0560">Oxidoreductase</keyword>
<dbReference type="InterPro" id="IPR020843">
    <property type="entry name" value="ER"/>
</dbReference>
<dbReference type="SUPFAM" id="SSF50129">
    <property type="entry name" value="GroES-like"/>
    <property type="match status" value="1"/>
</dbReference>
<feature type="domain" description="Enoyl reductase (ER)" evidence="2">
    <location>
        <begin position="10"/>
        <end position="311"/>
    </location>
</feature>
<evidence type="ECO:0000313" key="4">
    <source>
        <dbReference type="Proteomes" id="UP000295565"/>
    </source>
</evidence>
<dbReference type="PANTHER" id="PTHR11695:SF294">
    <property type="entry name" value="RETICULON-4-INTERACTING PROTEIN 1, MITOCHONDRIAL"/>
    <property type="match status" value="1"/>
</dbReference>
<dbReference type="CDD" id="cd05289">
    <property type="entry name" value="MDR_like_2"/>
    <property type="match status" value="1"/>
</dbReference>
<evidence type="ECO:0000256" key="1">
    <source>
        <dbReference type="ARBA" id="ARBA00023002"/>
    </source>
</evidence>
<dbReference type="Gene3D" id="3.90.180.10">
    <property type="entry name" value="Medium-chain alcohol dehydrogenases, catalytic domain"/>
    <property type="match status" value="1"/>
</dbReference>
<dbReference type="InterPro" id="IPR013154">
    <property type="entry name" value="ADH-like_N"/>
</dbReference>
<name>A0A4R1K2E2_9GAMM</name>
<evidence type="ECO:0000259" key="2">
    <source>
        <dbReference type="SMART" id="SM00829"/>
    </source>
</evidence>
<proteinExistence type="predicted"/>
<dbReference type="InterPro" id="IPR036291">
    <property type="entry name" value="NAD(P)-bd_dom_sf"/>
</dbReference>
<dbReference type="InterPro" id="IPR002364">
    <property type="entry name" value="Quin_OxRdtase/zeta-crystal_CS"/>
</dbReference>
<dbReference type="GO" id="GO:0008270">
    <property type="term" value="F:zinc ion binding"/>
    <property type="evidence" value="ECO:0007669"/>
    <property type="project" value="InterPro"/>
</dbReference>
<dbReference type="PROSITE" id="PS01162">
    <property type="entry name" value="QOR_ZETA_CRYSTAL"/>
    <property type="match status" value="1"/>
</dbReference>
<sequence length="318" mass="34514">MKALMVDEFGGIDKLSLKDIEIPSLSKRHVLVKVEASSLNPIDIKTRRGQGAANHALVKLPMILGWDVSGTIIGCAPDVTEYQPGDQVFGSVGFPGLGRTHAEYVAVHVDHLAFKPTTISHVQCAAAAMVGLTAWQALRPDFLIRKGDKILVFGASGGVGHMAVQLASSLGADVFGTSSLDKKEFIQSLGVAHYINYRQTQWSEYPQDFDYILDTAGGDNTRALLPLLKKGGTLVTLLPHNVEEMSRLAKQQAKQFKFILMRSDHCDMACVAKLLQTGAMEAKVSQVLSLADYAIAHALLESHDLLGKLVLVPNLKRF</sequence>
<organism evidence="3 4">
    <name type="scientific">Celerinatantimonas diazotrophica</name>
    <dbReference type="NCBI Taxonomy" id="412034"/>
    <lineage>
        <taxon>Bacteria</taxon>
        <taxon>Pseudomonadati</taxon>
        <taxon>Pseudomonadota</taxon>
        <taxon>Gammaproteobacteria</taxon>
        <taxon>Celerinatantimonadaceae</taxon>
        <taxon>Celerinatantimonas</taxon>
    </lineage>
</organism>
<dbReference type="SUPFAM" id="SSF51735">
    <property type="entry name" value="NAD(P)-binding Rossmann-fold domains"/>
    <property type="match status" value="1"/>
</dbReference>
<evidence type="ECO:0000313" key="3">
    <source>
        <dbReference type="EMBL" id="TCK57863.1"/>
    </source>
</evidence>
<dbReference type="Proteomes" id="UP000295565">
    <property type="component" value="Unassembled WGS sequence"/>
</dbReference>
<protein>
    <submittedName>
        <fullName evidence="3">NADPH:quinone reductase-like Zn-dependent oxidoreductase</fullName>
    </submittedName>
</protein>
<dbReference type="RefSeq" id="WP_131912398.1">
    <property type="nucleotide sequence ID" value="NZ_OU594967.1"/>
</dbReference>
<dbReference type="InterPro" id="IPR050700">
    <property type="entry name" value="YIM1/Zinc_Alcohol_DH_Fams"/>
</dbReference>
<dbReference type="GO" id="GO:0016491">
    <property type="term" value="F:oxidoreductase activity"/>
    <property type="evidence" value="ECO:0007669"/>
    <property type="project" value="UniProtKB-KW"/>
</dbReference>
<dbReference type="InterPro" id="IPR011032">
    <property type="entry name" value="GroES-like_sf"/>
</dbReference>